<dbReference type="FunFam" id="3.90.230.10:FF:000004">
    <property type="entry name" value="xaa-Pro aminopeptidase 1 isoform X1"/>
    <property type="match status" value="1"/>
</dbReference>
<dbReference type="EC" id="3.4.13.9" evidence="7"/>
<dbReference type="InterPro" id="IPR029149">
    <property type="entry name" value="Creatin/AminoP/Spt16_N"/>
</dbReference>
<keyword evidence="7" id="KW-0645">Protease</keyword>
<feature type="domain" description="Creatinase N-terminal" evidence="5">
    <location>
        <begin position="7"/>
        <end position="143"/>
    </location>
</feature>
<comment type="similarity">
    <text evidence="1">Belongs to the peptidase M24B family.</text>
</comment>
<dbReference type="Gene3D" id="3.90.230.10">
    <property type="entry name" value="Creatinase/methionine aminopeptidase superfamily"/>
    <property type="match status" value="1"/>
</dbReference>
<dbReference type="GO" id="GO:0102009">
    <property type="term" value="F:proline dipeptidase activity"/>
    <property type="evidence" value="ECO:0007669"/>
    <property type="project" value="UniProtKB-EC"/>
</dbReference>
<dbReference type="InterPro" id="IPR000587">
    <property type="entry name" value="Creatinase_N"/>
</dbReference>
<dbReference type="GO" id="GO:0046872">
    <property type="term" value="F:metal ion binding"/>
    <property type="evidence" value="ECO:0007669"/>
    <property type="project" value="UniProtKB-KW"/>
</dbReference>
<dbReference type="SUPFAM" id="SSF55920">
    <property type="entry name" value="Creatinase/aminopeptidase"/>
    <property type="match status" value="1"/>
</dbReference>
<dbReference type="STRING" id="493.BWD07_01040"/>
<reference evidence="7 8" key="1">
    <citation type="submission" date="2018-12" db="EMBL/GenBank/DDBJ databases">
        <authorList>
            <consortium name="Pathogen Informatics"/>
        </authorList>
    </citation>
    <scope>NUCLEOTIDE SEQUENCE [LARGE SCALE GENOMIC DNA]</scope>
    <source>
        <strain evidence="7 8">NCTC10296</strain>
    </source>
</reference>
<dbReference type="InterPro" id="IPR000994">
    <property type="entry name" value="Pept_M24"/>
</dbReference>
<dbReference type="OrthoDB" id="9806388at2"/>
<dbReference type="InterPro" id="IPR036005">
    <property type="entry name" value="Creatinase/aminopeptidase-like"/>
</dbReference>
<dbReference type="Pfam" id="PF01321">
    <property type="entry name" value="Creatinase_N"/>
    <property type="match status" value="1"/>
</dbReference>
<keyword evidence="3 7" id="KW-0378">Hydrolase</keyword>
<gene>
    <name evidence="7" type="primary">pepQ</name>
    <name evidence="7" type="ORF">NCTC10296_01534</name>
</gene>
<dbReference type="Proteomes" id="UP000279284">
    <property type="component" value="Chromosome"/>
</dbReference>
<accession>A0A448D910</accession>
<organism evidence="7 8">
    <name type="scientific">Neisseria canis</name>
    <dbReference type="NCBI Taxonomy" id="493"/>
    <lineage>
        <taxon>Bacteria</taxon>
        <taxon>Pseudomonadati</taxon>
        <taxon>Pseudomonadota</taxon>
        <taxon>Betaproteobacteria</taxon>
        <taxon>Neisseriales</taxon>
        <taxon>Neisseriaceae</taxon>
        <taxon>Neisseria</taxon>
    </lineage>
</organism>
<dbReference type="PANTHER" id="PTHR43763">
    <property type="entry name" value="XAA-PRO AMINOPEPTIDASE 1"/>
    <property type="match status" value="1"/>
</dbReference>
<dbReference type="InterPro" id="IPR033740">
    <property type="entry name" value="Pept_M24B"/>
</dbReference>
<dbReference type="InterPro" id="IPR032416">
    <property type="entry name" value="Peptidase_M24_C"/>
</dbReference>
<sequence length="596" mass="65822">MTTPARRLAQLRNAMKQNGFDAWIIPTADPHLSEYLPEHWQTRAWLSGFTGSAGTLAVTADDAALWADSRYWEQAETQLAGSGIHLEKLGLNGNHINWLAEKLPADATVGIAADMLSLAEKRRMQAAFAKKNITLRDGQDIINSFYSDRPALPREKIYIHQARYTAETAREKLARVRAFMQEKGASHHLISALDDIAWLTNLRGNDVSYNPVFLAHLLIDAQQAVLFVDETKLGQPERAHLAAAGIRTADYHHLPQTITQLSGSLLLSPAKVAVSSLTCLSENVELIEHTNPSTLFKSVKSDSEIEHIRQAMIEDGAALCGFFAEFERKLANGEPVNELDISDILTAHRSLRPGYISPSFGTIAGFNANGALPHYSATPEAHSQISGNGLLLIDSGAQYEGGTTDITRVVPVGKPSSRQKRDYTQVLKAHIALARAVFPENLPAPLLDAVCRMPLWQAQCEFGHGTGHGVGYFLNVHEGPQMISYRAMPQPETAMKSGMITSNEPGLYRPGKWGIRIENLIVNRPVVQPQETEFGTFLCFETVTLCPIDTRLIDTGLLTTEETDWLNRYHATVREKLEPLTEGEAKAWLLERTQAL</sequence>
<dbReference type="GO" id="GO:0005737">
    <property type="term" value="C:cytoplasm"/>
    <property type="evidence" value="ECO:0007669"/>
    <property type="project" value="UniProtKB-ARBA"/>
</dbReference>
<feature type="domain" description="Peptidase M24" evidence="4">
    <location>
        <begin position="306"/>
        <end position="522"/>
    </location>
</feature>
<feature type="domain" description="Peptidase M24 C-terminal" evidence="6">
    <location>
        <begin position="537"/>
        <end position="596"/>
    </location>
</feature>
<dbReference type="EMBL" id="LR134313">
    <property type="protein sequence ID" value="VEF01934.1"/>
    <property type="molecule type" value="Genomic_DNA"/>
</dbReference>
<keyword evidence="8" id="KW-1185">Reference proteome</keyword>
<dbReference type="Pfam" id="PF16189">
    <property type="entry name" value="Creatinase_N_2"/>
    <property type="match status" value="1"/>
</dbReference>
<proteinExistence type="inferred from homology"/>
<dbReference type="CDD" id="cd01085">
    <property type="entry name" value="APP"/>
    <property type="match status" value="1"/>
</dbReference>
<dbReference type="Pfam" id="PF00557">
    <property type="entry name" value="Peptidase_M24"/>
    <property type="match status" value="1"/>
</dbReference>
<dbReference type="Pfam" id="PF16188">
    <property type="entry name" value="Peptidase_M24_C"/>
    <property type="match status" value="1"/>
</dbReference>
<evidence type="ECO:0000259" key="6">
    <source>
        <dbReference type="Pfam" id="PF16188"/>
    </source>
</evidence>
<keyword evidence="7" id="KW-0224">Dipeptidase</keyword>
<name>A0A448D910_9NEIS</name>
<evidence type="ECO:0000256" key="1">
    <source>
        <dbReference type="ARBA" id="ARBA00008766"/>
    </source>
</evidence>
<dbReference type="KEGG" id="nci:NCTC10296_01534"/>
<evidence type="ECO:0000313" key="8">
    <source>
        <dbReference type="Proteomes" id="UP000279284"/>
    </source>
</evidence>
<evidence type="ECO:0000313" key="7">
    <source>
        <dbReference type="EMBL" id="VEF01934.1"/>
    </source>
</evidence>
<evidence type="ECO:0000259" key="5">
    <source>
        <dbReference type="Pfam" id="PF01321"/>
    </source>
</evidence>
<dbReference type="AlphaFoldDB" id="A0A448D910"/>
<dbReference type="InterPro" id="IPR050422">
    <property type="entry name" value="X-Pro_aminopeptidase_P"/>
</dbReference>
<dbReference type="PANTHER" id="PTHR43763:SF6">
    <property type="entry name" value="XAA-PRO AMINOPEPTIDASE 1"/>
    <property type="match status" value="1"/>
</dbReference>
<evidence type="ECO:0000259" key="4">
    <source>
        <dbReference type="Pfam" id="PF00557"/>
    </source>
</evidence>
<protein>
    <submittedName>
        <fullName evidence="7">Aminopeptidase</fullName>
        <ecNumber evidence="7">3.4.13.9</ecNumber>
    </submittedName>
</protein>
<evidence type="ECO:0000256" key="2">
    <source>
        <dbReference type="ARBA" id="ARBA00022723"/>
    </source>
</evidence>
<dbReference type="Gene3D" id="3.40.350.10">
    <property type="entry name" value="Creatinase/prolidase N-terminal domain"/>
    <property type="match status" value="2"/>
</dbReference>
<keyword evidence="7" id="KW-0031">Aminopeptidase</keyword>
<dbReference type="SUPFAM" id="SSF53092">
    <property type="entry name" value="Creatinase/prolidase N-terminal domain"/>
    <property type="match status" value="2"/>
</dbReference>
<keyword evidence="2" id="KW-0479">Metal-binding</keyword>
<evidence type="ECO:0000256" key="3">
    <source>
        <dbReference type="ARBA" id="ARBA00022801"/>
    </source>
</evidence>
<dbReference type="GO" id="GO:0070006">
    <property type="term" value="F:metalloaminopeptidase activity"/>
    <property type="evidence" value="ECO:0007669"/>
    <property type="project" value="InterPro"/>
</dbReference>
<dbReference type="RefSeq" id="WP_085415524.1">
    <property type="nucleotide sequence ID" value="NZ_CAUJPY010000001.1"/>
</dbReference>